<evidence type="ECO:0000313" key="1">
    <source>
        <dbReference type="EMBL" id="QGT50429.1"/>
    </source>
</evidence>
<sequence length="81" mass="9324">MTLIVKNADSKVLGVLESLKALKPELEISKEKETKQPNIKLHTAIEECEKILKNPHQYPSYKNAKELLKDCLNEICYQKDL</sequence>
<protein>
    <submittedName>
        <fullName evidence="1">Uncharacterized protein</fullName>
    </submittedName>
</protein>
<dbReference type="EMBL" id="MN577569">
    <property type="protein sequence ID" value="QGT50429.1"/>
    <property type="molecule type" value="Genomic_DNA"/>
</dbReference>
<name>A0A650EL24_9HELI</name>
<reference evidence="1" key="1">
    <citation type="journal article" date="2020" name="J. ISSAAS">
        <title>Lactobacilli and other gastrointestinal microbiota of Peromyscus leucopus, reservoir host for agents of Lyme disease and other zoonoses in North America.</title>
        <authorList>
            <person name="Milovic A."/>
            <person name="Bassam K."/>
            <person name="Shao H."/>
            <person name="Chatzistamou I."/>
            <person name="Tufts D.M."/>
            <person name="Diuk-Wasser M."/>
            <person name="Barbour A.G."/>
        </authorList>
    </citation>
    <scope>NUCLEOTIDE SEQUENCE</scope>
    <source>
        <strain evidence="1">LL4</strain>
    </source>
</reference>
<dbReference type="AlphaFoldDB" id="A0A650EL24"/>
<proteinExistence type="predicted"/>
<gene>
    <name evidence="1" type="ORF">Helico5904_1010</name>
</gene>
<accession>A0A650EL24</accession>
<organism evidence="1">
    <name type="scientific">uncultured Helicobacter sp</name>
    <dbReference type="NCBI Taxonomy" id="175537"/>
    <lineage>
        <taxon>Bacteria</taxon>
        <taxon>Pseudomonadati</taxon>
        <taxon>Campylobacterota</taxon>
        <taxon>Epsilonproteobacteria</taxon>
        <taxon>Campylobacterales</taxon>
        <taxon>Helicobacteraceae</taxon>
        <taxon>Helicobacter</taxon>
        <taxon>environmental samples</taxon>
    </lineage>
</organism>